<organism evidence="1 2">
    <name type="scientific">Melia azedarach</name>
    <name type="common">Chinaberry tree</name>
    <dbReference type="NCBI Taxonomy" id="155640"/>
    <lineage>
        <taxon>Eukaryota</taxon>
        <taxon>Viridiplantae</taxon>
        <taxon>Streptophyta</taxon>
        <taxon>Embryophyta</taxon>
        <taxon>Tracheophyta</taxon>
        <taxon>Spermatophyta</taxon>
        <taxon>Magnoliopsida</taxon>
        <taxon>eudicotyledons</taxon>
        <taxon>Gunneridae</taxon>
        <taxon>Pentapetalae</taxon>
        <taxon>rosids</taxon>
        <taxon>malvids</taxon>
        <taxon>Sapindales</taxon>
        <taxon>Meliaceae</taxon>
        <taxon>Melia</taxon>
    </lineage>
</organism>
<sequence length="179" mass="19771">MENYRLNSLTLALSKSFPTEAYTHVSTIVAGTPAYLDPEYYTTNRLTEKSDVYSFGVVILELITCKPAIATVNVHEKIHVRQWVSSLIANGDIKSIVDPRLQGDFDSNSVWKAVEVAMACLSATGNQRPTMSQVVTELNECLATEMARAKSANGFDSKDSVDHYMMSMNLGTELSPRAR</sequence>
<keyword evidence="2" id="KW-1185">Reference proteome</keyword>
<reference evidence="1 2" key="1">
    <citation type="journal article" date="2023" name="Science">
        <title>Complex scaffold remodeling in plant triterpene biosynthesis.</title>
        <authorList>
            <person name="De La Pena R."/>
            <person name="Hodgson H."/>
            <person name="Liu J.C."/>
            <person name="Stephenson M.J."/>
            <person name="Martin A.C."/>
            <person name="Owen C."/>
            <person name="Harkess A."/>
            <person name="Leebens-Mack J."/>
            <person name="Jimenez L.E."/>
            <person name="Osbourn A."/>
            <person name="Sattely E.S."/>
        </authorList>
    </citation>
    <scope>NUCLEOTIDE SEQUENCE [LARGE SCALE GENOMIC DNA]</scope>
    <source>
        <strain evidence="2">cv. JPN11</strain>
        <tissue evidence="1">Leaf</tissue>
    </source>
</reference>
<accession>A0ACC1Y4P0</accession>
<keyword evidence="1" id="KW-0808">Transferase</keyword>
<comment type="caution">
    <text evidence="1">The sequence shown here is derived from an EMBL/GenBank/DDBJ whole genome shotgun (WGS) entry which is preliminary data.</text>
</comment>
<evidence type="ECO:0000313" key="1">
    <source>
        <dbReference type="EMBL" id="KAJ4717979.1"/>
    </source>
</evidence>
<protein>
    <submittedName>
        <fullName evidence="1">Protein kinase family protein</fullName>
    </submittedName>
</protein>
<dbReference type="Proteomes" id="UP001164539">
    <property type="component" value="Chromosome 5"/>
</dbReference>
<gene>
    <name evidence="1" type="ORF">OWV82_009722</name>
</gene>
<proteinExistence type="predicted"/>
<keyword evidence="1" id="KW-0418">Kinase</keyword>
<name>A0ACC1Y4P0_MELAZ</name>
<evidence type="ECO:0000313" key="2">
    <source>
        <dbReference type="Proteomes" id="UP001164539"/>
    </source>
</evidence>
<dbReference type="EMBL" id="CM051398">
    <property type="protein sequence ID" value="KAJ4717979.1"/>
    <property type="molecule type" value="Genomic_DNA"/>
</dbReference>